<evidence type="ECO:0000256" key="1">
    <source>
        <dbReference type="SAM" id="Phobius"/>
    </source>
</evidence>
<feature type="domain" description="Vacuolar protein sorting-associated protein 13 VPS13 adaptor binding" evidence="2">
    <location>
        <begin position="20"/>
        <end position="143"/>
    </location>
</feature>
<reference evidence="3 4" key="1">
    <citation type="submission" date="2019-05" db="EMBL/GenBank/DDBJ databases">
        <title>Another draft genome of Portunus trituberculatus and its Hox gene families provides insights of decapod evolution.</title>
        <authorList>
            <person name="Jeong J.-H."/>
            <person name="Song I."/>
            <person name="Kim S."/>
            <person name="Choi T."/>
            <person name="Kim D."/>
            <person name="Ryu S."/>
            <person name="Kim W."/>
        </authorList>
    </citation>
    <scope>NUCLEOTIDE SEQUENCE [LARGE SCALE GENOMIC DNA]</scope>
    <source>
        <tissue evidence="3">Muscle</tissue>
    </source>
</reference>
<dbReference type="PANTHER" id="PTHR16166">
    <property type="entry name" value="VACUOLAR PROTEIN SORTING-ASSOCIATED PROTEIN VPS13"/>
    <property type="match status" value="1"/>
</dbReference>
<keyword evidence="1" id="KW-1133">Transmembrane helix</keyword>
<feature type="transmembrane region" description="Helical" evidence="1">
    <location>
        <begin position="205"/>
        <end position="223"/>
    </location>
</feature>
<evidence type="ECO:0000259" key="2">
    <source>
        <dbReference type="Pfam" id="PF25036"/>
    </source>
</evidence>
<dbReference type="EMBL" id="VSRR010017240">
    <property type="protein sequence ID" value="MPC60160.1"/>
    <property type="molecule type" value="Genomic_DNA"/>
</dbReference>
<dbReference type="GO" id="GO:0007005">
    <property type="term" value="P:mitochondrion organization"/>
    <property type="evidence" value="ECO:0007669"/>
    <property type="project" value="TreeGrafter"/>
</dbReference>
<evidence type="ECO:0000313" key="3">
    <source>
        <dbReference type="EMBL" id="MPC60160.1"/>
    </source>
</evidence>
<gene>
    <name evidence="3" type="primary">VPS13D_6</name>
    <name evidence="3" type="ORF">E2C01_054198</name>
</gene>
<evidence type="ECO:0000313" key="4">
    <source>
        <dbReference type="Proteomes" id="UP000324222"/>
    </source>
</evidence>
<dbReference type="InterPro" id="IPR026847">
    <property type="entry name" value="VPS13"/>
</dbReference>
<keyword evidence="1" id="KW-0472">Membrane</keyword>
<dbReference type="InterPro" id="IPR009543">
    <property type="entry name" value="VPS13_VAB"/>
</dbReference>
<dbReference type="Proteomes" id="UP000324222">
    <property type="component" value="Unassembled WGS sequence"/>
</dbReference>
<dbReference type="Pfam" id="PF25036">
    <property type="entry name" value="VPS13_VAB"/>
    <property type="match status" value="1"/>
</dbReference>
<comment type="caution">
    <text evidence="3">The sequence shown here is derived from an EMBL/GenBank/DDBJ whole genome shotgun (WGS) entry which is preliminary data.</text>
</comment>
<feature type="transmembrane region" description="Helical" evidence="1">
    <location>
        <begin position="230"/>
        <end position="251"/>
    </location>
</feature>
<accession>A0A5B7GIN6</accession>
<organism evidence="3 4">
    <name type="scientific">Portunus trituberculatus</name>
    <name type="common">Swimming crab</name>
    <name type="synonym">Neptunus trituberculatus</name>
    <dbReference type="NCBI Taxonomy" id="210409"/>
    <lineage>
        <taxon>Eukaryota</taxon>
        <taxon>Metazoa</taxon>
        <taxon>Ecdysozoa</taxon>
        <taxon>Arthropoda</taxon>
        <taxon>Crustacea</taxon>
        <taxon>Multicrustacea</taxon>
        <taxon>Malacostraca</taxon>
        <taxon>Eumalacostraca</taxon>
        <taxon>Eucarida</taxon>
        <taxon>Decapoda</taxon>
        <taxon>Pleocyemata</taxon>
        <taxon>Brachyura</taxon>
        <taxon>Eubrachyura</taxon>
        <taxon>Portunoidea</taxon>
        <taxon>Portunidae</taxon>
        <taxon>Portuninae</taxon>
        <taxon>Portunus</taxon>
    </lineage>
</organism>
<protein>
    <submittedName>
        <fullName evidence="3">Vacuolar protein sorting-associated protein 13D</fullName>
    </submittedName>
</protein>
<dbReference type="OrthoDB" id="272810at2759"/>
<dbReference type="GO" id="GO:0006623">
    <property type="term" value="P:protein targeting to vacuole"/>
    <property type="evidence" value="ECO:0007669"/>
    <property type="project" value="TreeGrafter"/>
</dbReference>
<proteinExistence type="predicted"/>
<keyword evidence="1" id="KW-0812">Transmembrane</keyword>
<dbReference type="PANTHER" id="PTHR16166:SF141">
    <property type="entry name" value="INTERMEMBRANE LIPID TRANSFER PROTEIN VPS13D"/>
    <property type="match status" value="1"/>
</dbReference>
<dbReference type="AlphaFoldDB" id="A0A5B7GIN6"/>
<keyword evidence="4" id="KW-1185">Reference proteome</keyword>
<name>A0A5B7GIN6_PORTR</name>
<sequence>MKDEEHNETEESDPCAQSTWLRAIPGCWLPFHWPRLDKEQLLSICLRDVPGCYWSGGFFIEKIDSFYLNIRDNDGRCFFLRVEVIISDATFFIVFTDAETLPPPFRIDNFSEVPITFFQTGTQEERLRAVVKPRSCVSYAWDEVCLPPYLTCVAPGGTSVTYNMNFLGEGARLTYENFIYIALTGTFRNSLFIYITTTTTTTTANAFPCLLCLLWLCCFSYYFSCLTNNLSCFATIAITIAMYIVTIIHNIT</sequence>
<dbReference type="GO" id="GO:0045053">
    <property type="term" value="P:protein retention in Golgi apparatus"/>
    <property type="evidence" value="ECO:0007669"/>
    <property type="project" value="TreeGrafter"/>
</dbReference>